<protein>
    <submittedName>
        <fullName evidence="1">Uncharacterized protein</fullName>
    </submittedName>
</protein>
<gene>
    <name evidence="1" type="ORF">CDAR_219521</name>
</gene>
<keyword evidence="2" id="KW-1185">Reference proteome</keyword>
<dbReference type="Proteomes" id="UP001054837">
    <property type="component" value="Unassembled WGS sequence"/>
</dbReference>
<evidence type="ECO:0000313" key="1">
    <source>
        <dbReference type="EMBL" id="GIY44766.1"/>
    </source>
</evidence>
<reference evidence="1 2" key="1">
    <citation type="submission" date="2021-06" db="EMBL/GenBank/DDBJ databases">
        <title>Caerostris darwini draft genome.</title>
        <authorList>
            <person name="Kono N."/>
            <person name="Arakawa K."/>
        </authorList>
    </citation>
    <scope>NUCLEOTIDE SEQUENCE [LARGE SCALE GENOMIC DNA]</scope>
</reference>
<proteinExistence type="predicted"/>
<organism evidence="1 2">
    <name type="scientific">Caerostris darwini</name>
    <dbReference type="NCBI Taxonomy" id="1538125"/>
    <lineage>
        <taxon>Eukaryota</taxon>
        <taxon>Metazoa</taxon>
        <taxon>Ecdysozoa</taxon>
        <taxon>Arthropoda</taxon>
        <taxon>Chelicerata</taxon>
        <taxon>Arachnida</taxon>
        <taxon>Araneae</taxon>
        <taxon>Araneomorphae</taxon>
        <taxon>Entelegynae</taxon>
        <taxon>Araneoidea</taxon>
        <taxon>Araneidae</taxon>
        <taxon>Caerostris</taxon>
    </lineage>
</organism>
<dbReference type="EMBL" id="BPLQ01009569">
    <property type="protein sequence ID" value="GIY44766.1"/>
    <property type="molecule type" value="Genomic_DNA"/>
</dbReference>
<dbReference type="AlphaFoldDB" id="A0AAV4TH40"/>
<accession>A0AAV4TH40</accession>
<name>A0AAV4TH40_9ARAC</name>
<comment type="caution">
    <text evidence="1">The sequence shown here is derived from an EMBL/GenBank/DDBJ whole genome shotgun (WGS) entry which is preliminary data.</text>
</comment>
<sequence>MVNSNEYHLPKLQDEASSLYSFFQLGTLADDKLELKFSLSRVQQTCCNTALMYCGPLSLINFVGIPNLKKTSSINFATHSQAIAGTKGKSSIHLVAQSSTLRIHLHSSLLHDKGPNKSIINVQIAEHIPELLLL</sequence>
<evidence type="ECO:0000313" key="2">
    <source>
        <dbReference type="Proteomes" id="UP001054837"/>
    </source>
</evidence>